<accession>A0A0G3G808</accession>
<dbReference type="InterPro" id="IPR029025">
    <property type="entry name" value="T3SS_substrate_exporter_C"/>
</dbReference>
<dbReference type="PANTHER" id="PTHR30531:SF12">
    <property type="entry name" value="FLAGELLAR BIOSYNTHETIC PROTEIN FLHB"/>
    <property type="match status" value="1"/>
</dbReference>
<keyword evidence="3" id="KW-0653">Protein transport</keyword>
<feature type="region of interest" description="Disordered" evidence="5">
    <location>
        <begin position="99"/>
        <end position="123"/>
    </location>
</feature>
<dbReference type="OrthoDB" id="5244399at2"/>
<dbReference type="KEGG" id="tvr:TVD_06395"/>
<dbReference type="Pfam" id="PF01312">
    <property type="entry name" value="Bac_export_2"/>
    <property type="match status" value="1"/>
</dbReference>
<protein>
    <recommendedName>
        <fullName evidence="2">Flagellar biosynthetic protein FlhB</fullName>
    </recommendedName>
</protein>
<feature type="compositionally biased region" description="Basic and acidic residues" evidence="5">
    <location>
        <begin position="112"/>
        <end position="123"/>
    </location>
</feature>
<dbReference type="GO" id="GO:0009306">
    <property type="term" value="P:protein secretion"/>
    <property type="evidence" value="ECO:0007669"/>
    <property type="project" value="InterPro"/>
</dbReference>
<keyword evidence="3" id="KW-1006">Bacterial flagellum protein export</keyword>
<keyword evidence="7" id="KW-1185">Reference proteome</keyword>
<evidence type="ECO:0000313" key="6">
    <source>
        <dbReference type="EMBL" id="AKJ95011.1"/>
    </source>
</evidence>
<dbReference type="SUPFAM" id="SSF160544">
    <property type="entry name" value="EscU C-terminal domain-like"/>
    <property type="match status" value="1"/>
</dbReference>
<evidence type="ECO:0000313" key="7">
    <source>
        <dbReference type="Proteomes" id="UP000064201"/>
    </source>
</evidence>
<feature type="compositionally biased region" description="Basic and acidic residues" evidence="5">
    <location>
        <begin position="1"/>
        <end position="15"/>
    </location>
</feature>
<proteinExistence type="inferred from homology"/>
<dbReference type="STRING" id="106634.TVD_06395"/>
<gene>
    <name evidence="6" type="ORF">TVD_06395</name>
</gene>
<keyword evidence="3" id="KW-0813">Transport</keyword>
<reference evidence="6 7" key="1">
    <citation type="submission" date="2015-04" db="EMBL/GenBank/DDBJ databases">
        <title>Complete Sequence for the Genome of the Thioalkalivibrio versutus D301.</title>
        <authorList>
            <person name="Mu T."/>
            <person name="Zhou J."/>
            <person name="Xu X."/>
        </authorList>
    </citation>
    <scope>NUCLEOTIDE SEQUENCE [LARGE SCALE GENOMIC DNA]</scope>
    <source>
        <strain evidence="6 7">D301</strain>
    </source>
</reference>
<evidence type="ECO:0000256" key="4">
    <source>
        <dbReference type="ARBA" id="ARBA00025078"/>
    </source>
</evidence>
<evidence type="ECO:0000256" key="3">
    <source>
        <dbReference type="ARBA" id="ARBA00023225"/>
    </source>
</evidence>
<dbReference type="EMBL" id="CP011367">
    <property type="protein sequence ID" value="AKJ95011.1"/>
    <property type="molecule type" value="Genomic_DNA"/>
</dbReference>
<dbReference type="Gene3D" id="3.40.1690.10">
    <property type="entry name" value="secretion proteins EscU"/>
    <property type="match status" value="1"/>
</dbReference>
<sequence>MARKDHGDRTADRGRSPAKAVALEWDRRQAPRITASGSGLTAEAILRIAEEHGIPLHQDPALSEALAQVPVGSEIPEELYVAVAEILAFVFLLAGITPDDRGRGYQAPSRQSRPDREGPDRDS</sequence>
<comment type="similarity">
    <text evidence="1">Belongs to the type III secretion exporter family.</text>
</comment>
<dbReference type="PANTHER" id="PTHR30531">
    <property type="entry name" value="FLAGELLAR BIOSYNTHETIC PROTEIN FLHB"/>
    <property type="match status" value="1"/>
</dbReference>
<evidence type="ECO:0000256" key="5">
    <source>
        <dbReference type="SAM" id="MobiDB-lite"/>
    </source>
</evidence>
<dbReference type="GO" id="GO:0005886">
    <property type="term" value="C:plasma membrane"/>
    <property type="evidence" value="ECO:0007669"/>
    <property type="project" value="TreeGrafter"/>
</dbReference>
<organism evidence="6 7">
    <name type="scientific">Thioalkalivibrio versutus</name>
    <dbReference type="NCBI Taxonomy" id="106634"/>
    <lineage>
        <taxon>Bacteria</taxon>
        <taxon>Pseudomonadati</taxon>
        <taxon>Pseudomonadota</taxon>
        <taxon>Gammaproteobacteria</taxon>
        <taxon>Chromatiales</taxon>
        <taxon>Ectothiorhodospiraceae</taxon>
        <taxon>Thioalkalivibrio</taxon>
    </lineage>
</organism>
<feature type="region of interest" description="Disordered" evidence="5">
    <location>
        <begin position="1"/>
        <end position="21"/>
    </location>
</feature>
<dbReference type="AlphaFoldDB" id="A0A0G3G808"/>
<comment type="function">
    <text evidence="4">Required for formation of the rod structure in the basal body of the flagellar apparatus. Together with FliI and FliH, may constitute the export apparatus of flagellin.</text>
</comment>
<dbReference type="Proteomes" id="UP000064201">
    <property type="component" value="Chromosome"/>
</dbReference>
<evidence type="ECO:0000256" key="1">
    <source>
        <dbReference type="ARBA" id="ARBA00010690"/>
    </source>
</evidence>
<dbReference type="InterPro" id="IPR006135">
    <property type="entry name" value="T3SS_substrate_exporter"/>
</dbReference>
<evidence type="ECO:0000256" key="2">
    <source>
        <dbReference type="ARBA" id="ARBA00021622"/>
    </source>
</evidence>
<name>A0A0G3G808_9GAMM</name>
<dbReference type="PATRIC" id="fig|106634.4.peg.1307"/>
<dbReference type="RefSeq" id="WP_047251126.1">
    <property type="nucleotide sequence ID" value="NZ_CP011367.1"/>
</dbReference>